<proteinExistence type="predicted"/>
<name>A0A815H388_9BILA</name>
<evidence type="ECO:0000313" key="1">
    <source>
        <dbReference type="EMBL" id="CAF1348786.1"/>
    </source>
</evidence>
<comment type="caution">
    <text evidence="1">The sequence shown here is derived from an EMBL/GenBank/DDBJ whole genome shotgun (WGS) entry which is preliminary data.</text>
</comment>
<dbReference type="EMBL" id="CAJNOU010002777">
    <property type="protein sequence ID" value="CAF1348786.1"/>
    <property type="molecule type" value="Genomic_DNA"/>
</dbReference>
<dbReference type="Proteomes" id="UP000663889">
    <property type="component" value="Unassembled WGS sequence"/>
</dbReference>
<feature type="non-terminal residue" evidence="1">
    <location>
        <position position="1"/>
    </location>
</feature>
<organism evidence="1 2">
    <name type="scientific">Rotaria sordida</name>
    <dbReference type="NCBI Taxonomy" id="392033"/>
    <lineage>
        <taxon>Eukaryota</taxon>
        <taxon>Metazoa</taxon>
        <taxon>Spiralia</taxon>
        <taxon>Gnathifera</taxon>
        <taxon>Rotifera</taxon>
        <taxon>Eurotatoria</taxon>
        <taxon>Bdelloidea</taxon>
        <taxon>Philodinida</taxon>
        <taxon>Philodinidae</taxon>
        <taxon>Rotaria</taxon>
    </lineage>
</organism>
<dbReference type="AlphaFoldDB" id="A0A815H388"/>
<evidence type="ECO:0000313" key="2">
    <source>
        <dbReference type="Proteomes" id="UP000663889"/>
    </source>
</evidence>
<gene>
    <name evidence="1" type="ORF">SEV965_LOCUS28749</name>
</gene>
<sequence length="73" mass="8736">IATAEAKMNEYQKKFDSDLIQMKENQRSGPSHEKLTQTMLDIMERRFKNINEHLIHLYKLKLRFFVKAPTVKN</sequence>
<reference evidence="1" key="1">
    <citation type="submission" date="2021-02" db="EMBL/GenBank/DDBJ databases">
        <authorList>
            <person name="Nowell W R."/>
        </authorList>
    </citation>
    <scope>NUCLEOTIDE SEQUENCE</scope>
</reference>
<accession>A0A815H388</accession>
<protein>
    <submittedName>
        <fullName evidence="1">Uncharacterized protein</fullName>
    </submittedName>
</protein>